<dbReference type="EMBL" id="JALJOS010000014">
    <property type="protein sequence ID" value="KAK9831223.1"/>
    <property type="molecule type" value="Genomic_DNA"/>
</dbReference>
<gene>
    <name evidence="3" type="ORF">WJX74_008276</name>
</gene>
<evidence type="ECO:0000256" key="1">
    <source>
        <dbReference type="SAM" id="Coils"/>
    </source>
</evidence>
<evidence type="ECO:0000313" key="3">
    <source>
        <dbReference type="EMBL" id="KAK9831223.1"/>
    </source>
</evidence>
<protein>
    <submittedName>
        <fullName evidence="3">Uncharacterized protein</fullName>
    </submittedName>
</protein>
<feature type="region of interest" description="Disordered" evidence="2">
    <location>
        <begin position="135"/>
        <end position="157"/>
    </location>
</feature>
<dbReference type="Proteomes" id="UP001438707">
    <property type="component" value="Unassembled WGS sequence"/>
</dbReference>
<sequence length="372" mass="39755">MAQELPGTLADLLQQRLMEAADQTIALLQQENKTMQARLTGINKANGEVPEKQWRLAGLLAESRAEAAQVRQQLEDLQQRLGSSEAHVCRPIQRPADAGGPGAKPSLSGSDKEAIDSQYQISCSLHGMSSWDLANGPGSNSAPTNSQAISNMHHLPNGPWSGAPKSANYGMALEAVSGALRQELVSQFQQLQTQLSEHLTEHLAGMKAPSAHAAVQSITDNRLKDSSQEVHLQQSKPPIKVKLTDMQPKAGPGISTAGISQVAKTLEKPDGLPTPGRTASIVGVSHAASPSRKRHKLIQWDPTLDHPLSGRTAAKPAAIKPRLKLSTKFSPYAQMAGLVAAGSQPATGKRHRVSPFKRLFAMPEDDKISAKV</sequence>
<feature type="region of interest" description="Disordered" evidence="2">
    <location>
        <begin position="270"/>
        <end position="295"/>
    </location>
</feature>
<reference evidence="3 4" key="1">
    <citation type="journal article" date="2024" name="Nat. Commun.">
        <title>Phylogenomics reveals the evolutionary origins of lichenization in chlorophyte algae.</title>
        <authorList>
            <person name="Puginier C."/>
            <person name="Libourel C."/>
            <person name="Otte J."/>
            <person name="Skaloud P."/>
            <person name="Haon M."/>
            <person name="Grisel S."/>
            <person name="Petersen M."/>
            <person name="Berrin J.G."/>
            <person name="Delaux P.M."/>
            <person name="Dal Grande F."/>
            <person name="Keller J."/>
        </authorList>
    </citation>
    <scope>NUCLEOTIDE SEQUENCE [LARGE SCALE GENOMIC DNA]</scope>
    <source>
        <strain evidence="3 4">SAG 2145</strain>
    </source>
</reference>
<name>A0AAW1RCC0_9CHLO</name>
<evidence type="ECO:0000256" key="2">
    <source>
        <dbReference type="SAM" id="MobiDB-lite"/>
    </source>
</evidence>
<keyword evidence="1" id="KW-0175">Coiled coil</keyword>
<proteinExistence type="predicted"/>
<feature type="compositionally biased region" description="Polar residues" evidence="2">
    <location>
        <begin position="137"/>
        <end position="150"/>
    </location>
</feature>
<keyword evidence="4" id="KW-1185">Reference proteome</keyword>
<feature type="coiled-coil region" evidence="1">
    <location>
        <begin position="18"/>
        <end position="87"/>
    </location>
</feature>
<feature type="region of interest" description="Disordered" evidence="2">
    <location>
        <begin position="92"/>
        <end position="113"/>
    </location>
</feature>
<organism evidence="3 4">
    <name type="scientific">Apatococcus lobatus</name>
    <dbReference type="NCBI Taxonomy" id="904363"/>
    <lineage>
        <taxon>Eukaryota</taxon>
        <taxon>Viridiplantae</taxon>
        <taxon>Chlorophyta</taxon>
        <taxon>core chlorophytes</taxon>
        <taxon>Trebouxiophyceae</taxon>
        <taxon>Chlorellales</taxon>
        <taxon>Chlorellaceae</taxon>
        <taxon>Apatococcus</taxon>
    </lineage>
</organism>
<evidence type="ECO:0000313" key="4">
    <source>
        <dbReference type="Proteomes" id="UP001438707"/>
    </source>
</evidence>
<accession>A0AAW1RCC0</accession>
<comment type="caution">
    <text evidence="3">The sequence shown here is derived from an EMBL/GenBank/DDBJ whole genome shotgun (WGS) entry which is preliminary data.</text>
</comment>
<dbReference type="AlphaFoldDB" id="A0AAW1RCC0"/>